<sequence>MSLMKGVSKQQKLLFSRLKSDFQEAVERFTSLQKRAAEKVKTSRKLGTDKPKPKASDWIDDKDTSPFVEQEQRREEMQAQDQIIEDDLALIHDREERIRQLESDVLDVNEIFRDLGTMIHEQGEQIDSIEANVERAYGNVEQGAEQLLKASQYQKKSRKKMCILIVIFLIIAAVIAIIIATQVH</sequence>
<dbReference type="Pfam" id="PF05739">
    <property type="entry name" value="SNARE"/>
    <property type="match status" value="1"/>
</dbReference>
<accession>A0ABQ9E288</accession>
<evidence type="ECO:0000256" key="3">
    <source>
        <dbReference type="SAM" id="Phobius"/>
    </source>
</evidence>
<proteinExistence type="inferred from homology"/>
<feature type="region of interest" description="Disordered" evidence="2">
    <location>
        <begin position="36"/>
        <end position="70"/>
    </location>
</feature>
<organism evidence="5 6">
    <name type="scientific">Tegillarca granosa</name>
    <name type="common">Malaysian cockle</name>
    <name type="synonym">Anadara granosa</name>
    <dbReference type="NCBI Taxonomy" id="220873"/>
    <lineage>
        <taxon>Eukaryota</taxon>
        <taxon>Metazoa</taxon>
        <taxon>Spiralia</taxon>
        <taxon>Lophotrochozoa</taxon>
        <taxon>Mollusca</taxon>
        <taxon>Bivalvia</taxon>
        <taxon>Autobranchia</taxon>
        <taxon>Pteriomorphia</taxon>
        <taxon>Arcoida</taxon>
        <taxon>Arcoidea</taxon>
        <taxon>Arcidae</taxon>
        <taxon>Tegillarca</taxon>
    </lineage>
</organism>
<name>A0ABQ9E288_TEGGR</name>
<dbReference type="PROSITE" id="PS50192">
    <property type="entry name" value="T_SNARE"/>
    <property type="match status" value="1"/>
</dbReference>
<evidence type="ECO:0000259" key="4">
    <source>
        <dbReference type="PROSITE" id="PS50192"/>
    </source>
</evidence>
<dbReference type="Gene3D" id="1.20.58.70">
    <property type="match status" value="1"/>
</dbReference>
<dbReference type="InterPro" id="IPR010989">
    <property type="entry name" value="SNARE"/>
</dbReference>
<keyword evidence="6" id="KW-1185">Reference proteome</keyword>
<keyword evidence="3" id="KW-0812">Transmembrane</keyword>
<dbReference type="SMART" id="SM00397">
    <property type="entry name" value="t_SNARE"/>
    <property type="match status" value="1"/>
</dbReference>
<comment type="similarity">
    <text evidence="1">Belongs to the syntaxin family.</text>
</comment>
<dbReference type="Proteomes" id="UP001217089">
    <property type="component" value="Unassembled WGS sequence"/>
</dbReference>
<comment type="caution">
    <text evidence="5">The sequence shown here is derived from an EMBL/GenBank/DDBJ whole genome shotgun (WGS) entry which is preliminary data.</text>
</comment>
<dbReference type="InterPro" id="IPR006012">
    <property type="entry name" value="Syntaxin/epimorphin_CS"/>
</dbReference>
<protein>
    <recommendedName>
        <fullName evidence="4">t-SNARE coiled-coil homology domain-containing protein</fullName>
    </recommendedName>
</protein>
<dbReference type="Gene3D" id="1.20.5.110">
    <property type="match status" value="1"/>
</dbReference>
<evidence type="ECO:0000313" key="5">
    <source>
        <dbReference type="EMBL" id="KAJ8299553.1"/>
    </source>
</evidence>
<keyword evidence="3" id="KW-0472">Membrane</keyword>
<feature type="domain" description="T-SNARE coiled-coil homology" evidence="4">
    <location>
        <begin position="88"/>
        <end position="150"/>
    </location>
</feature>
<reference evidence="5 6" key="1">
    <citation type="submission" date="2022-12" db="EMBL/GenBank/DDBJ databases">
        <title>Chromosome-level genome of Tegillarca granosa.</title>
        <authorList>
            <person name="Kim J."/>
        </authorList>
    </citation>
    <scope>NUCLEOTIDE SEQUENCE [LARGE SCALE GENOMIC DNA]</scope>
    <source>
        <strain evidence="5">Teg-2019</strain>
        <tissue evidence="5">Adductor muscle</tissue>
    </source>
</reference>
<gene>
    <name evidence="5" type="ORF">KUTeg_023613</name>
</gene>
<feature type="transmembrane region" description="Helical" evidence="3">
    <location>
        <begin position="161"/>
        <end position="183"/>
    </location>
</feature>
<evidence type="ECO:0000313" key="6">
    <source>
        <dbReference type="Proteomes" id="UP001217089"/>
    </source>
</evidence>
<evidence type="ECO:0000256" key="2">
    <source>
        <dbReference type="SAM" id="MobiDB-lite"/>
    </source>
</evidence>
<dbReference type="PANTHER" id="PTHR19957">
    <property type="entry name" value="SYNTAXIN"/>
    <property type="match status" value="1"/>
</dbReference>
<evidence type="ECO:0000256" key="1">
    <source>
        <dbReference type="ARBA" id="ARBA00009063"/>
    </source>
</evidence>
<keyword evidence="3" id="KW-1133">Transmembrane helix</keyword>
<dbReference type="EMBL" id="JARBDR010000921">
    <property type="protein sequence ID" value="KAJ8299553.1"/>
    <property type="molecule type" value="Genomic_DNA"/>
</dbReference>
<dbReference type="InterPro" id="IPR000727">
    <property type="entry name" value="T_SNARE_dom"/>
</dbReference>
<dbReference type="CDD" id="cd15847">
    <property type="entry name" value="SNARE_syntaxin7_like"/>
    <property type="match status" value="1"/>
</dbReference>
<dbReference type="PANTHER" id="PTHR19957:SF38">
    <property type="entry name" value="LD27581P"/>
    <property type="match status" value="1"/>
</dbReference>
<dbReference type="PROSITE" id="PS00914">
    <property type="entry name" value="SYNTAXIN"/>
    <property type="match status" value="1"/>
</dbReference>
<dbReference type="InterPro" id="IPR045242">
    <property type="entry name" value="Syntaxin"/>
</dbReference>
<dbReference type="SUPFAM" id="SSF47661">
    <property type="entry name" value="t-snare proteins"/>
    <property type="match status" value="1"/>
</dbReference>